<dbReference type="AlphaFoldDB" id="A0A6N6NJQ4"/>
<sequence length="61" mass="6851">MSAEVSNCISCMEALGIGCFWSGLCVWLDDEAQRYAGELYTMGAHWSIKRGAFYFRFGGTR</sequence>
<dbReference type="EMBL" id="WAJR01000032">
    <property type="protein sequence ID" value="KAB1636623.1"/>
    <property type="molecule type" value="Genomic_DNA"/>
</dbReference>
<comment type="caution">
    <text evidence="1">The sequence shown here is derived from an EMBL/GenBank/DDBJ whole genome shotgun (WGS) entry which is preliminary data.</text>
</comment>
<protein>
    <submittedName>
        <fullName evidence="1">Uncharacterized protein</fullName>
    </submittedName>
</protein>
<keyword evidence="2" id="KW-1185">Reference proteome</keyword>
<proteinExistence type="predicted"/>
<organism evidence="1 2">
    <name type="scientific">Ellagibacter isourolithinifaciens</name>
    <dbReference type="NCBI Taxonomy" id="2137581"/>
    <lineage>
        <taxon>Bacteria</taxon>
        <taxon>Bacillati</taxon>
        <taxon>Actinomycetota</taxon>
        <taxon>Coriobacteriia</taxon>
        <taxon>Eggerthellales</taxon>
        <taxon>Eggerthellaceae</taxon>
        <taxon>Ellagibacter</taxon>
    </lineage>
</organism>
<dbReference type="GeneID" id="98658646"/>
<dbReference type="Proteomes" id="UP000468668">
    <property type="component" value="Unassembled WGS sequence"/>
</dbReference>
<evidence type="ECO:0000313" key="2">
    <source>
        <dbReference type="Proteomes" id="UP000468668"/>
    </source>
</evidence>
<name>A0A6N6NJQ4_9ACTN</name>
<reference evidence="1 2" key="1">
    <citation type="submission" date="2019-09" db="EMBL/GenBank/DDBJ databases">
        <title>Whole genome shotgun sequencing (WGS) of Ellagibacter isourolithinifaciens DSM 104140(T) and Adlercreutzia muris DSM 29508(T).</title>
        <authorList>
            <person name="Stoll D.A."/>
            <person name="Danylec N."/>
            <person name="Huch M."/>
        </authorList>
    </citation>
    <scope>NUCLEOTIDE SEQUENCE [LARGE SCALE GENOMIC DNA]</scope>
    <source>
        <strain evidence="1 2">DSM 104140</strain>
    </source>
</reference>
<gene>
    <name evidence="1" type="ORF">F8C90_09500</name>
</gene>
<accession>A0A6N6NJQ4</accession>
<evidence type="ECO:0000313" key="1">
    <source>
        <dbReference type="EMBL" id="KAB1636623.1"/>
    </source>
</evidence>
<dbReference type="RefSeq" id="WP_158050281.1">
    <property type="nucleotide sequence ID" value="NZ_WAJR01000032.1"/>
</dbReference>